<dbReference type="EMBL" id="CM017700">
    <property type="protein sequence ID" value="TYG87142.1"/>
    <property type="molecule type" value="Genomic_DNA"/>
</dbReference>
<accession>A0A5D2E1F3</accession>
<evidence type="ECO:0000313" key="3">
    <source>
        <dbReference type="Proteomes" id="UP000323506"/>
    </source>
</evidence>
<gene>
    <name evidence="2" type="ORF">ES288_A13G189900v1</name>
</gene>
<keyword evidence="3" id="KW-1185">Reference proteome</keyword>
<evidence type="ECO:0000313" key="2">
    <source>
        <dbReference type="EMBL" id="TYG87142.1"/>
    </source>
</evidence>
<feature type="region of interest" description="Disordered" evidence="1">
    <location>
        <begin position="1"/>
        <end position="21"/>
    </location>
</feature>
<reference evidence="2 3" key="1">
    <citation type="submission" date="2019-06" db="EMBL/GenBank/DDBJ databases">
        <title>WGS assembly of Gossypium darwinii.</title>
        <authorList>
            <person name="Chen Z.J."/>
            <person name="Sreedasyam A."/>
            <person name="Ando A."/>
            <person name="Song Q."/>
            <person name="De L."/>
            <person name="Hulse-Kemp A."/>
            <person name="Ding M."/>
            <person name="Ye W."/>
            <person name="Kirkbride R."/>
            <person name="Jenkins J."/>
            <person name="Plott C."/>
            <person name="Lovell J."/>
            <person name="Lin Y.-M."/>
            <person name="Vaughn R."/>
            <person name="Liu B."/>
            <person name="Li W."/>
            <person name="Simpson S."/>
            <person name="Scheffler B."/>
            <person name="Saski C."/>
            <person name="Grover C."/>
            <person name="Hu G."/>
            <person name="Conover J."/>
            <person name="Carlson J."/>
            <person name="Shu S."/>
            <person name="Boston L."/>
            <person name="Williams M."/>
            <person name="Peterson D."/>
            <person name="Mcgee K."/>
            <person name="Jones D."/>
            <person name="Wendel J."/>
            <person name="Stelly D."/>
            <person name="Grimwood J."/>
            <person name="Schmutz J."/>
        </authorList>
    </citation>
    <scope>NUCLEOTIDE SEQUENCE [LARGE SCALE GENOMIC DNA]</scope>
    <source>
        <strain evidence="2">1808015.09</strain>
    </source>
</reference>
<proteinExistence type="predicted"/>
<evidence type="ECO:0000256" key="1">
    <source>
        <dbReference type="SAM" id="MobiDB-lite"/>
    </source>
</evidence>
<dbReference type="Proteomes" id="UP000323506">
    <property type="component" value="Chromosome A13"/>
</dbReference>
<name>A0A5D2E1F3_GOSDA</name>
<protein>
    <submittedName>
        <fullName evidence="2">Uncharacterized protein</fullName>
    </submittedName>
</protein>
<organism evidence="2 3">
    <name type="scientific">Gossypium darwinii</name>
    <name type="common">Darwin's cotton</name>
    <name type="synonym">Gossypium barbadense var. darwinii</name>
    <dbReference type="NCBI Taxonomy" id="34276"/>
    <lineage>
        <taxon>Eukaryota</taxon>
        <taxon>Viridiplantae</taxon>
        <taxon>Streptophyta</taxon>
        <taxon>Embryophyta</taxon>
        <taxon>Tracheophyta</taxon>
        <taxon>Spermatophyta</taxon>
        <taxon>Magnoliopsida</taxon>
        <taxon>eudicotyledons</taxon>
        <taxon>Gunneridae</taxon>
        <taxon>Pentapetalae</taxon>
        <taxon>rosids</taxon>
        <taxon>malvids</taxon>
        <taxon>Malvales</taxon>
        <taxon>Malvaceae</taxon>
        <taxon>Malvoideae</taxon>
        <taxon>Gossypium</taxon>
    </lineage>
</organism>
<dbReference type="AlphaFoldDB" id="A0A5D2E1F3"/>
<sequence>MDHTPVPFLQQHHQQPHPTYQSPTLMGVQRISLTRSEKLMVGTPLMMDVCTSFARKSKSSLLVLTLPKEEPLQSIMGLFGFSPNNLSFHESIDVRLGSTTISSETSSTPPEASTTPPLNFTFLVV</sequence>